<keyword evidence="1" id="KW-0472">Membrane</keyword>
<feature type="transmembrane region" description="Helical" evidence="1">
    <location>
        <begin position="78"/>
        <end position="94"/>
    </location>
</feature>
<comment type="caution">
    <text evidence="2">The sequence shown here is derived from an EMBL/GenBank/DDBJ whole genome shotgun (WGS) entry which is preliminary data.</text>
</comment>
<name>A0A9D1MQU6_9FIRM</name>
<dbReference type="Proteomes" id="UP000824099">
    <property type="component" value="Unassembled WGS sequence"/>
</dbReference>
<keyword evidence="1" id="KW-1133">Transmembrane helix</keyword>
<evidence type="ECO:0000256" key="1">
    <source>
        <dbReference type="SAM" id="Phobius"/>
    </source>
</evidence>
<feature type="transmembrane region" description="Helical" evidence="1">
    <location>
        <begin position="39"/>
        <end position="57"/>
    </location>
</feature>
<organism evidence="2 3">
    <name type="scientific">Candidatus Avacidaminococcus intestinavium</name>
    <dbReference type="NCBI Taxonomy" id="2840684"/>
    <lineage>
        <taxon>Bacteria</taxon>
        <taxon>Bacillati</taxon>
        <taxon>Bacillota</taxon>
        <taxon>Negativicutes</taxon>
        <taxon>Acidaminococcales</taxon>
        <taxon>Acidaminococcaceae</taxon>
        <taxon>Acidaminococcaceae incertae sedis</taxon>
        <taxon>Candidatus Avacidaminococcus</taxon>
    </lineage>
</organism>
<keyword evidence="1" id="KW-0812">Transmembrane</keyword>
<dbReference type="EMBL" id="DVNI01000103">
    <property type="protein sequence ID" value="HIU64605.1"/>
    <property type="molecule type" value="Genomic_DNA"/>
</dbReference>
<sequence length="127" mass="14478">MNEMVQEVLSSLNTVLFRHVCFSFLVIGVVFFLAGSQTALLWALGLLWGFIDTYFMFNGIKKGMKMSAEASLKEMQRTLIKRLFFAVALVFVMLKLDFPVLGLFMGFLLSHIFLLINLIIIAGFKRK</sequence>
<reference evidence="2" key="2">
    <citation type="journal article" date="2021" name="PeerJ">
        <title>Extensive microbial diversity within the chicken gut microbiome revealed by metagenomics and culture.</title>
        <authorList>
            <person name="Gilroy R."/>
            <person name="Ravi A."/>
            <person name="Getino M."/>
            <person name="Pursley I."/>
            <person name="Horton D.L."/>
            <person name="Alikhan N.F."/>
            <person name="Baker D."/>
            <person name="Gharbi K."/>
            <person name="Hall N."/>
            <person name="Watson M."/>
            <person name="Adriaenssens E.M."/>
            <person name="Foster-Nyarko E."/>
            <person name="Jarju S."/>
            <person name="Secka A."/>
            <person name="Antonio M."/>
            <person name="Oren A."/>
            <person name="Chaudhuri R.R."/>
            <person name="La Ragione R."/>
            <person name="Hildebrand F."/>
            <person name="Pallen M.J."/>
        </authorList>
    </citation>
    <scope>NUCLEOTIDE SEQUENCE</scope>
    <source>
        <strain evidence="2">CHK160-1198</strain>
    </source>
</reference>
<protein>
    <recommendedName>
        <fullName evidence="4">ATP synthase I</fullName>
    </recommendedName>
</protein>
<gene>
    <name evidence="2" type="ORF">IAB06_06195</name>
</gene>
<evidence type="ECO:0000313" key="3">
    <source>
        <dbReference type="Proteomes" id="UP000824099"/>
    </source>
</evidence>
<dbReference type="AlphaFoldDB" id="A0A9D1MQU6"/>
<accession>A0A9D1MQU6</accession>
<feature type="transmembrane region" description="Helical" evidence="1">
    <location>
        <begin position="12"/>
        <end position="33"/>
    </location>
</feature>
<proteinExistence type="predicted"/>
<feature type="transmembrane region" description="Helical" evidence="1">
    <location>
        <begin position="100"/>
        <end position="124"/>
    </location>
</feature>
<evidence type="ECO:0008006" key="4">
    <source>
        <dbReference type="Google" id="ProtNLM"/>
    </source>
</evidence>
<evidence type="ECO:0000313" key="2">
    <source>
        <dbReference type="EMBL" id="HIU64605.1"/>
    </source>
</evidence>
<reference evidence="2" key="1">
    <citation type="submission" date="2020-10" db="EMBL/GenBank/DDBJ databases">
        <authorList>
            <person name="Gilroy R."/>
        </authorList>
    </citation>
    <scope>NUCLEOTIDE SEQUENCE</scope>
    <source>
        <strain evidence="2">CHK160-1198</strain>
    </source>
</reference>